<name>A0A1X2GFY4_9FUNG</name>
<gene>
    <name evidence="2" type="ORF">DM01DRAFT_1057167</name>
</gene>
<reference evidence="2 3" key="1">
    <citation type="submission" date="2016-07" db="EMBL/GenBank/DDBJ databases">
        <title>Pervasive Adenine N6-methylation of Active Genes in Fungi.</title>
        <authorList>
            <consortium name="DOE Joint Genome Institute"/>
            <person name="Mondo S.J."/>
            <person name="Dannebaum R.O."/>
            <person name="Kuo R.C."/>
            <person name="Labutti K."/>
            <person name="Haridas S."/>
            <person name="Kuo A."/>
            <person name="Salamov A."/>
            <person name="Ahrendt S.R."/>
            <person name="Lipzen A."/>
            <person name="Sullivan W."/>
            <person name="Andreopoulos W.B."/>
            <person name="Clum A."/>
            <person name="Lindquist E."/>
            <person name="Daum C."/>
            <person name="Ramamoorthy G.K."/>
            <person name="Gryganskyi A."/>
            <person name="Culley D."/>
            <person name="Magnuson J.K."/>
            <person name="James T.Y."/>
            <person name="O'Malley M.A."/>
            <person name="Stajich J.E."/>
            <person name="Spatafora J.W."/>
            <person name="Visel A."/>
            <person name="Grigoriev I.V."/>
        </authorList>
    </citation>
    <scope>NUCLEOTIDE SEQUENCE [LARGE SCALE GENOMIC DNA]</scope>
    <source>
        <strain evidence="2 3">NRRL 3301</strain>
    </source>
</reference>
<dbReference type="Proteomes" id="UP000242146">
    <property type="component" value="Unassembled WGS sequence"/>
</dbReference>
<accession>A0A1X2GFY4</accession>
<proteinExistence type="predicted"/>
<evidence type="ECO:0000313" key="3">
    <source>
        <dbReference type="Proteomes" id="UP000242146"/>
    </source>
</evidence>
<comment type="caution">
    <text evidence="2">The sequence shown here is derived from an EMBL/GenBank/DDBJ whole genome shotgun (WGS) entry which is preliminary data.</text>
</comment>
<keyword evidence="1" id="KW-0812">Transmembrane</keyword>
<keyword evidence="3" id="KW-1185">Reference proteome</keyword>
<evidence type="ECO:0000256" key="1">
    <source>
        <dbReference type="SAM" id="Phobius"/>
    </source>
</evidence>
<dbReference type="AlphaFoldDB" id="A0A1X2GFY4"/>
<evidence type="ECO:0000313" key="2">
    <source>
        <dbReference type="EMBL" id="ORX52831.1"/>
    </source>
</evidence>
<keyword evidence="1" id="KW-0472">Membrane</keyword>
<feature type="transmembrane region" description="Helical" evidence="1">
    <location>
        <begin position="69"/>
        <end position="90"/>
    </location>
</feature>
<protein>
    <submittedName>
        <fullName evidence="2">Uncharacterized protein</fullName>
    </submittedName>
</protein>
<dbReference type="EMBL" id="MCGT01000017">
    <property type="protein sequence ID" value="ORX52831.1"/>
    <property type="molecule type" value="Genomic_DNA"/>
</dbReference>
<sequence>MAHPPCSTLTPRNLPAVTSLPMRPVPVFTCAKAEARTVSARFMTRPACPKPKLPFPFSKMAFLTKSNEALSLSLYRCIPPPVFLIFFFFFRQLA</sequence>
<organism evidence="2 3">
    <name type="scientific">Hesseltinella vesiculosa</name>
    <dbReference type="NCBI Taxonomy" id="101127"/>
    <lineage>
        <taxon>Eukaryota</taxon>
        <taxon>Fungi</taxon>
        <taxon>Fungi incertae sedis</taxon>
        <taxon>Mucoromycota</taxon>
        <taxon>Mucoromycotina</taxon>
        <taxon>Mucoromycetes</taxon>
        <taxon>Mucorales</taxon>
        <taxon>Cunninghamellaceae</taxon>
        <taxon>Hesseltinella</taxon>
    </lineage>
</organism>
<keyword evidence="1" id="KW-1133">Transmembrane helix</keyword>